<accession>A0A2M6YC21</accession>
<dbReference type="EMBL" id="PEXI01000067">
    <property type="protein sequence ID" value="PIU24229.1"/>
    <property type="molecule type" value="Genomic_DNA"/>
</dbReference>
<feature type="non-terminal residue" evidence="2">
    <location>
        <position position="173"/>
    </location>
</feature>
<evidence type="ECO:0000313" key="3">
    <source>
        <dbReference type="Proteomes" id="UP000229896"/>
    </source>
</evidence>
<dbReference type="PANTHER" id="PTHR22572">
    <property type="entry name" value="SUGAR-1-PHOSPHATE GUANYL TRANSFERASE"/>
    <property type="match status" value="1"/>
</dbReference>
<protein>
    <recommendedName>
        <fullName evidence="1">Nucleotidyl transferase domain-containing protein</fullName>
    </recommendedName>
</protein>
<dbReference type="CDD" id="cd04181">
    <property type="entry name" value="NTP_transferase"/>
    <property type="match status" value="1"/>
</dbReference>
<gene>
    <name evidence="2" type="ORF">COT12_02165</name>
</gene>
<dbReference type="InterPro" id="IPR005835">
    <property type="entry name" value="NTP_transferase_dom"/>
</dbReference>
<name>A0A2M6YC21_9BACT</name>
<reference evidence="3" key="1">
    <citation type="submission" date="2017-09" db="EMBL/GenBank/DDBJ databases">
        <title>Depth-based differentiation of microbial function through sediment-hosted aquifers and enrichment of novel symbionts in the deep terrestrial subsurface.</title>
        <authorList>
            <person name="Probst A.J."/>
            <person name="Ladd B."/>
            <person name="Jarett J.K."/>
            <person name="Geller-Mcgrath D.E."/>
            <person name="Sieber C.M.K."/>
            <person name="Emerson J.B."/>
            <person name="Anantharaman K."/>
            <person name="Thomas B.C."/>
            <person name="Malmstrom R."/>
            <person name="Stieglmeier M."/>
            <person name="Klingl A."/>
            <person name="Woyke T."/>
            <person name="Ryan C.M."/>
            <person name="Banfield J.F."/>
        </authorList>
    </citation>
    <scope>NUCLEOTIDE SEQUENCE [LARGE SCALE GENOMIC DNA]</scope>
</reference>
<evidence type="ECO:0000313" key="2">
    <source>
        <dbReference type="EMBL" id="PIU24229.1"/>
    </source>
</evidence>
<evidence type="ECO:0000259" key="1">
    <source>
        <dbReference type="Pfam" id="PF00483"/>
    </source>
</evidence>
<dbReference type="Proteomes" id="UP000229896">
    <property type="component" value="Unassembled WGS sequence"/>
</dbReference>
<dbReference type="InterPro" id="IPR029044">
    <property type="entry name" value="Nucleotide-diphossugar_trans"/>
</dbReference>
<dbReference type="Pfam" id="PF00483">
    <property type="entry name" value="NTP_transferase"/>
    <property type="match status" value="1"/>
</dbReference>
<dbReference type="InterPro" id="IPR050486">
    <property type="entry name" value="Mannose-1P_guanyltransferase"/>
</dbReference>
<dbReference type="SUPFAM" id="SSF53448">
    <property type="entry name" value="Nucleotide-diphospho-sugar transferases"/>
    <property type="match status" value="1"/>
</dbReference>
<sequence>MAIEREKLTVTIRKDLFKKIDSIIDGKKIRNRSHATEYLIESGLGIGKINKAIVLVGGEGTRLRPFTYELPKALLPIQGKPMVLHVLEQLKTFGISEIILAIGYKGEKIQEYFGDGHQFGLNIHYVVEKKPLGTAGPLRLAKKYLTESFFIVWGDILSHLDLADFMNFHKEHG</sequence>
<dbReference type="AlphaFoldDB" id="A0A2M6YC21"/>
<dbReference type="Gene3D" id="3.90.550.10">
    <property type="entry name" value="Spore Coat Polysaccharide Biosynthesis Protein SpsA, Chain A"/>
    <property type="match status" value="1"/>
</dbReference>
<comment type="caution">
    <text evidence="2">The sequence shown here is derived from an EMBL/GenBank/DDBJ whole genome shotgun (WGS) entry which is preliminary data.</text>
</comment>
<proteinExistence type="predicted"/>
<organism evidence="2 3">
    <name type="scientific">Candidatus Berkelbacteria bacterium CG08_land_8_20_14_0_20_39_8</name>
    <dbReference type="NCBI Taxonomy" id="1974511"/>
    <lineage>
        <taxon>Bacteria</taxon>
        <taxon>Candidatus Berkelbacteria</taxon>
    </lineage>
</organism>
<feature type="domain" description="Nucleotidyl transferase" evidence="1">
    <location>
        <begin position="51"/>
        <end position="172"/>
    </location>
</feature>
<dbReference type="CDD" id="cd22231">
    <property type="entry name" value="RHH_NikR_HicB-like"/>
    <property type="match status" value="1"/>
</dbReference>